<sequence>MNGLSGKGMEGVTGGRSGEESSAQVAIDTSLLQSALAFIRIRTAVSREELENGPPLQLSNNTRGIRNMKIVLLQSPATRRLKCCQVNNIIQVTFLPSIHDFQPHTTSHLPHLPICPFTISSSVLKSHQSGHPSPPEHHSSD</sequence>
<reference evidence="2 3" key="1">
    <citation type="submission" date="2019-05" db="EMBL/GenBank/DDBJ databases">
        <title>Another draft genome of Portunus trituberculatus and its Hox gene families provides insights of decapod evolution.</title>
        <authorList>
            <person name="Jeong J.-H."/>
            <person name="Song I."/>
            <person name="Kim S."/>
            <person name="Choi T."/>
            <person name="Kim D."/>
            <person name="Ryu S."/>
            <person name="Kim W."/>
        </authorList>
    </citation>
    <scope>NUCLEOTIDE SEQUENCE [LARGE SCALE GENOMIC DNA]</scope>
    <source>
        <tissue evidence="2">Muscle</tissue>
    </source>
</reference>
<protein>
    <submittedName>
        <fullName evidence="2">Uncharacterized protein</fullName>
    </submittedName>
</protein>
<evidence type="ECO:0000256" key="1">
    <source>
        <dbReference type="SAM" id="MobiDB-lite"/>
    </source>
</evidence>
<name>A0A5B7H7M5_PORTR</name>
<keyword evidence="3" id="KW-1185">Reference proteome</keyword>
<gene>
    <name evidence="2" type="ORF">E2C01_061257</name>
</gene>
<dbReference type="EMBL" id="VSRR010025768">
    <property type="protein sequence ID" value="MPC67092.1"/>
    <property type="molecule type" value="Genomic_DNA"/>
</dbReference>
<accession>A0A5B7H7M5</accession>
<dbReference type="Proteomes" id="UP000324222">
    <property type="component" value="Unassembled WGS sequence"/>
</dbReference>
<dbReference type="AlphaFoldDB" id="A0A5B7H7M5"/>
<feature type="region of interest" description="Disordered" evidence="1">
    <location>
        <begin position="1"/>
        <end position="20"/>
    </location>
</feature>
<organism evidence="2 3">
    <name type="scientific">Portunus trituberculatus</name>
    <name type="common">Swimming crab</name>
    <name type="synonym">Neptunus trituberculatus</name>
    <dbReference type="NCBI Taxonomy" id="210409"/>
    <lineage>
        <taxon>Eukaryota</taxon>
        <taxon>Metazoa</taxon>
        <taxon>Ecdysozoa</taxon>
        <taxon>Arthropoda</taxon>
        <taxon>Crustacea</taxon>
        <taxon>Multicrustacea</taxon>
        <taxon>Malacostraca</taxon>
        <taxon>Eumalacostraca</taxon>
        <taxon>Eucarida</taxon>
        <taxon>Decapoda</taxon>
        <taxon>Pleocyemata</taxon>
        <taxon>Brachyura</taxon>
        <taxon>Eubrachyura</taxon>
        <taxon>Portunoidea</taxon>
        <taxon>Portunidae</taxon>
        <taxon>Portuninae</taxon>
        <taxon>Portunus</taxon>
    </lineage>
</organism>
<evidence type="ECO:0000313" key="3">
    <source>
        <dbReference type="Proteomes" id="UP000324222"/>
    </source>
</evidence>
<feature type="compositionally biased region" description="Gly residues" evidence="1">
    <location>
        <begin position="1"/>
        <end position="16"/>
    </location>
</feature>
<evidence type="ECO:0000313" key="2">
    <source>
        <dbReference type="EMBL" id="MPC67092.1"/>
    </source>
</evidence>
<proteinExistence type="predicted"/>
<comment type="caution">
    <text evidence="2">The sequence shown here is derived from an EMBL/GenBank/DDBJ whole genome shotgun (WGS) entry which is preliminary data.</text>
</comment>